<name>S8D7I9_9LAMI</name>
<dbReference type="PANTHER" id="PTHR46686:SF5">
    <property type="entry name" value="GLYCOSYLTRANSFERASE"/>
    <property type="match status" value="1"/>
</dbReference>
<keyword evidence="3" id="KW-1185">Reference proteome</keyword>
<dbReference type="CDD" id="cd03801">
    <property type="entry name" value="GT4_PimA-like"/>
    <property type="match status" value="1"/>
</dbReference>
<evidence type="ECO:0000313" key="3">
    <source>
        <dbReference type="Proteomes" id="UP000015453"/>
    </source>
</evidence>
<feature type="domain" description="Glycosyltransferase subfamily 4-like N-terminal" evidence="1">
    <location>
        <begin position="43"/>
        <end position="216"/>
    </location>
</feature>
<dbReference type="Proteomes" id="UP000015453">
    <property type="component" value="Unassembled WGS sequence"/>
</dbReference>
<dbReference type="Gene3D" id="3.40.50.2000">
    <property type="entry name" value="Glycogen Phosphorylase B"/>
    <property type="match status" value="2"/>
</dbReference>
<comment type="caution">
    <text evidence="2">The sequence shown here is derived from an EMBL/GenBank/DDBJ whole genome shotgun (WGS) entry which is preliminary data.</text>
</comment>
<dbReference type="Pfam" id="PF13439">
    <property type="entry name" value="Glyco_transf_4"/>
    <property type="match status" value="1"/>
</dbReference>
<evidence type="ECO:0000259" key="1">
    <source>
        <dbReference type="Pfam" id="PF13439"/>
    </source>
</evidence>
<organism evidence="2 3">
    <name type="scientific">Genlisea aurea</name>
    <dbReference type="NCBI Taxonomy" id="192259"/>
    <lineage>
        <taxon>Eukaryota</taxon>
        <taxon>Viridiplantae</taxon>
        <taxon>Streptophyta</taxon>
        <taxon>Embryophyta</taxon>
        <taxon>Tracheophyta</taxon>
        <taxon>Spermatophyta</taxon>
        <taxon>Magnoliopsida</taxon>
        <taxon>eudicotyledons</taxon>
        <taxon>Gunneridae</taxon>
        <taxon>Pentapetalae</taxon>
        <taxon>asterids</taxon>
        <taxon>lamiids</taxon>
        <taxon>Lamiales</taxon>
        <taxon>Lentibulariaceae</taxon>
        <taxon>Genlisea</taxon>
    </lineage>
</organism>
<gene>
    <name evidence="2" type="ORF">M569_01368</name>
</gene>
<feature type="non-terminal residue" evidence="2">
    <location>
        <position position="1"/>
    </location>
</feature>
<sequence length="422" mass="47936">AWDGDLLEAEFAWNKLNFPADRRPPVTLRIAVFCKKWPSRSDPGGMERHAQTLYAALAARGHRIHVFTSPHEEEEEIPSLNPVIHFHDGEPNKWQYDRAWEMFQQESELDEFDAVHTESVALPYWLAVDIPNLVVSWHGIAYESLHSVIYQELTRKPDEPQYPALEYPIEKLVKEIRFFSKYAHHVAITDSCGEVLRDVYQIPSGRVHVILNGVDPHVFESDHESGQKFRSQIGIPKNATLVLGVAGRLVKDKGHPLLFDAFSKFKVYNPDAYLVVVGSGPWGSRYRELGSRVLVLGSLDRARLKGFYNAIDVFVNPTLRPQGLDLTLMETMMSGKPVMASRFPSIKGSLVVDDELGFTFTPNVDSLYGALELAAAEGKGRLRQRGMACRKYAEYMFSAEKMGMAYERLFLCLKNPIFCRYP</sequence>
<dbReference type="InterPro" id="IPR028098">
    <property type="entry name" value="Glyco_trans_4-like_N"/>
</dbReference>
<dbReference type="Pfam" id="PF13692">
    <property type="entry name" value="Glyco_trans_1_4"/>
    <property type="match status" value="1"/>
</dbReference>
<dbReference type="EMBL" id="AUSU01000439">
    <property type="protein sequence ID" value="EPS73386.1"/>
    <property type="molecule type" value="Genomic_DNA"/>
</dbReference>
<dbReference type="OrthoDB" id="734129at2759"/>
<evidence type="ECO:0000313" key="2">
    <source>
        <dbReference type="EMBL" id="EPS73386.1"/>
    </source>
</evidence>
<reference evidence="2 3" key="1">
    <citation type="journal article" date="2013" name="BMC Genomics">
        <title>The miniature genome of a carnivorous plant Genlisea aurea contains a low number of genes and short non-coding sequences.</title>
        <authorList>
            <person name="Leushkin E.V."/>
            <person name="Sutormin R.A."/>
            <person name="Nabieva E.R."/>
            <person name="Penin A.A."/>
            <person name="Kondrashov A.S."/>
            <person name="Logacheva M.D."/>
        </authorList>
    </citation>
    <scope>NUCLEOTIDE SEQUENCE [LARGE SCALE GENOMIC DNA]</scope>
</reference>
<dbReference type="SUPFAM" id="SSF53756">
    <property type="entry name" value="UDP-Glycosyltransferase/glycogen phosphorylase"/>
    <property type="match status" value="1"/>
</dbReference>
<dbReference type="AlphaFoldDB" id="S8D7I9"/>
<proteinExistence type="predicted"/>
<protein>
    <recommendedName>
        <fullName evidence="1">Glycosyltransferase subfamily 4-like N-terminal domain-containing protein</fullName>
    </recommendedName>
</protein>
<accession>S8D7I9</accession>
<dbReference type="PANTHER" id="PTHR46686">
    <property type="entry name" value="GLYCOSYLTRANSFERASE"/>
    <property type="match status" value="1"/>
</dbReference>